<keyword evidence="1" id="KW-1133">Transmembrane helix</keyword>
<organism evidence="2 3">
    <name type="scientific">Tigriopus californicus</name>
    <name type="common">Marine copepod</name>
    <dbReference type="NCBI Taxonomy" id="6832"/>
    <lineage>
        <taxon>Eukaryota</taxon>
        <taxon>Metazoa</taxon>
        <taxon>Ecdysozoa</taxon>
        <taxon>Arthropoda</taxon>
        <taxon>Crustacea</taxon>
        <taxon>Multicrustacea</taxon>
        <taxon>Hexanauplia</taxon>
        <taxon>Copepoda</taxon>
        <taxon>Harpacticoida</taxon>
        <taxon>Harpacticidae</taxon>
        <taxon>Tigriopus</taxon>
    </lineage>
</organism>
<name>A0A553PFL1_TIGCA</name>
<gene>
    <name evidence="2" type="ORF">TCAL_05342</name>
</gene>
<proteinExistence type="predicted"/>
<feature type="transmembrane region" description="Helical" evidence="1">
    <location>
        <begin position="21"/>
        <end position="38"/>
    </location>
</feature>
<reference evidence="2 3" key="1">
    <citation type="journal article" date="2018" name="Nat. Ecol. Evol.">
        <title>Genomic signatures of mitonuclear coevolution across populations of Tigriopus californicus.</title>
        <authorList>
            <person name="Barreto F.S."/>
            <person name="Watson E.T."/>
            <person name="Lima T.G."/>
            <person name="Willett C.S."/>
            <person name="Edmands S."/>
            <person name="Li W."/>
            <person name="Burton R.S."/>
        </authorList>
    </citation>
    <scope>NUCLEOTIDE SEQUENCE [LARGE SCALE GENOMIC DNA]</scope>
    <source>
        <strain evidence="2 3">San Diego</strain>
    </source>
</reference>
<accession>A0A553PFL1</accession>
<dbReference type="AlphaFoldDB" id="A0A553PFL1"/>
<comment type="caution">
    <text evidence="2">The sequence shown here is derived from an EMBL/GenBank/DDBJ whole genome shotgun (WGS) entry which is preliminary data.</text>
</comment>
<dbReference type="EMBL" id="VCGU01000004">
    <property type="protein sequence ID" value="TRY76472.1"/>
    <property type="molecule type" value="Genomic_DNA"/>
</dbReference>
<evidence type="ECO:0000256" key="1">
    <source>
        <dbReference type="SAM" id="Phobius"/>
    </source>
</evidence>
<evidence type="ECO:0000313" key="2">
    <source>
        <dbReference type="EMBL" id="TRY76472.1"/>
    </source>
</evidence>
<evidence type="ECO:0000313" key="3">
    <source>
        <dbReference type="Proteomes" id="UP000318571"/>
    </source>
</evidence>
<protein>
    <submittedName>
        <fullName evidence="2">Uncharacterized protein</fullName>
    </submittedName>
</protein>
<dbReference type="Proteomes" id="UP000318571">
    <property type="component" value="Chromosome 5"/>
</dbReference>
<keyword evidence="1" id="KW-0812">Transmembrane</keyword>
<keyword evidence="3" id="KW-1185">Reference proteome</keyword>
<keyword evidence="1" id="KW-0472">Membrane</keyword>
<sequence length="541" mass="63119">MYPYGLRNPWSRPKFPRGLRVVLLVSLLCISSLSLTLISKDNGRSQQRVRVWTKTGTTRTNETGIIAMISPTRTSLKDECQCSRARVSSFRKPGLCSDWADSRGQGQRVISYSLYGNLQSSYFKGIRLNLEGVEQFYPGYTMRLYHNANESQSGFKELCDIFCQSNILDLCNVRHIEGYPDLEKQFGMLWRFLPLADQNVIELHSRDLDSRISAREVAAVHDWQYTGKHFHVMRDNPAHTSRILGGMFGVHITEDYFKTTSMIWNQMYRNSKDQPWRKGYDQNLLKICAWPYIENDLVVHDSYLCQRYPHPNNRPWPTKRIENEANNFVGSNGETYPNHDKHFGMIWRYLPLADPNVVEFHSRDLDSRISAREVAAVRDWQSSGKHFHVMRDNPAHSADILGKYTSSCMRIEPKLAKRMSITNLPLDRQNRGMFGDHITADYFNKSPRMFVKSKDYPWTKSFDQNLSNIYAWLYEQNDVLVYDSYLCQTYPNPNNRPWTSKRIENETNNFVGSDGRILNVQCPSFCRPANHQDWTYCLKVR</sequence>